<feature type="active site" description="Charge relay system" evidence="5">
    <location>
        <position position="295"/>
    </location>
</feature>
<comment type="caution">
    <text evidence="9">The sequence shown here is derived from an EMBL/GenBank/DDBJ whole genome shotgun (WGS) entry which is preliminary data.</text>
</comment>
<evidence type="ECO:0000256" key="5">
    <source>
        <dbReference type="PROSITE-ProRule" id="PRU01240"/>
    </source>
</evidence>
<evidence type="ECO:0000313" key="10">
    <source>
        <dbReference type="Proteomes" id="UP001206312"/>
    </source>
</evidence>
<gene>
    <name evidence="9" type="ORF">NG653_04880</name>
</gene>
<keyword evidence="4 5" id="KW-0720">Serine protease</keyword>
<keyword evidence="10" id="KW-1185">Reference proteome</keyword>
<evidence type="ECO:0000313" key="9">
    <source>
        <dbReference type="EMBL" id="MCO5724177.1"/>
    </source>
</evidence>
<accession>A0ABT1AX23</accession>
<dbReference type="PRINTS" id="PR00723">
    <property type="entry name" value="SUBTILISIN"/>
</dbReference>
<protein>
    <submittedName>
        <fullName evidence="9">S8 family peptidase</fullName>
    </submittedName>
</protein>
<dbReference type="InterPro" id="IPR022398">
    <property type="entry name" value="Peptidase_S8_His-AS"/>
</dbReference>
<dbReference type="Proteomes" id="UP001206312">
    <property type="component" value="Unassembled WGS sequence"/>
</dbReference>
<dbReference type="PIRSF" id="PIRSF037892">
    <property type="entry name" value="Subtilisin_rel_SRU_0565"/>
    <property type="match status" value="1"/>
</dbReference>
<dbReference type="InterPro" id="IPR000209">
    <property type="entry name" value="Peptidase_S8/S53_dom"/>
</dbReference>
<feature type="active site" description="Charge relay system" evidence="5">
    <location>
        <position position="467"/>
    </location>
</feature>
<dbReference type="InterPro" id="IPR017308">
    <property type="entry name" value="Pept_S8_subtilisin_bacteroid"/>
</dbReference>
<evidence type="ECO:0000256" key="6">
    <source>
        <dbReference type="RuleBase" id="RU003355"/>
    </source>
</evidence>
<reference evidence="9 10" key="1">
    <citation type="submission" date="2022-06" db="EMBL/GenBank/DDBJ databases">
        <authorList>
            <person name="Xuan X."/>
        </authorList>
    </citation>
    <scope>NUCLEOTIDE SEQUENCE [LARGE SCALE GENOMIC DNA]</scope>
    <source>
        <strain evidence="9 10">2V75</strain>
    </source>
</reference>
<organism evidence="9 10">
    <name type="scientific">Robiginitalea marina</name>
    <dbReference type="NCBI Taxonomy" id="2954105"/>
    <lineage>
        <taxon>Bacteria</taxon>
        <taxon>Pseudomonadati</taxon>
        <taxon>Bacteroidota</taxon>
        <taxon>Flavobacteriia</taxon>
        <taxon>Flavobacteriales</taxon>
        <taxon>Flavobacteriaceae</taxon>
        <taxon>Robiginitalea</taxon>
    </lineage>
</organism>
<evidence type="ECO:0000256" key="7">
    <source>
        <dbReference type="SAM" id="SignalP"/>
    </source>
</evidence>
<dbReference type="PROSITE" id="PS00137">
    <property type="entry name" value="SUBTILASE_HIS"/>
    <property type="match status" value="1"/>
</dbReference>
<sequence length="548" mass="58767">MKKPAFLSLRPLAFILLSALLLSACGSTSLVSTPLENIDSVPLKISDLDDAQKKRWGHADLLRDTIPGMSVDRAYAELLPNLKPREKVVVAVLDSGIDLTHEDLDGVLWVNAKEVPGNGKDDDGNGYTDDVHGYNFLGESLYEQLEFARILRLGRGDAALQAKAKAELEKELPEAGANKQRYEQILQVVQGADAAVKEHLGKDSYTKEEVMAIETSDATLQQQLGVLQQMYNFEDSIGGVMEQLEGGVDYFTKQLNYHLNVDFNGREAVGDDPYDLNDRGYGNGNPMNRAEDESHGTHVAGIIAAERGNGLGVDGVADYVQLMSVRMVPDGDEYDKDVALGIRYAVDNGARVINASFGKSFSPNSEWVFEALKYAASKNVLFVHAAGNDGLDLDDPENANFPNDQVATGPEIADNVITVGSLDQTYGSEMVSSFSNYGASNVDVFAPGGGIYSTMPGGEYEFQGGTSMAAPAVSGIAALILSRFPQLTAAQVKKIIMQSGLPVKSPVIVAGDEDNSKPFSSISRSGKIANAYNALILADKVANGKVAL</sequence>
<dbReference type="Pfam" id="PF00082">
    <property type="entry name" value="Peptidase_S8"/>
    <property type="match status" value="1"/>
</dbReference>
<evidence type="ECO:0000256" key="1">
    <source>
        <dbReference type="ARBA" id="ARBA00011073"/>
    </source>
</evidence>
<dbReference type="InterPro" id="IPR015500">
    <property type="entry name" value="Peptidase_S8_subtilisin-rel"/>
</dbReference>
<keyword evidence="2 5" id="KW-0645">Protease</keyword>
<dbReference type="InterPro" id="IPR023827">
    <property type="entry name" value="Peptidase_S8_Asp-AS"/>
</dbReference>
<dbReference type="PANTHER" id="PTHR43399">
    <property type="entry name" value="SUBTILISIN-RELATED"/>
    <property type="match status" value="1"/>
</dbReference>
<feature type="chain" id="PRO_5045248394" evidence="7">
    <location>
        <begin position="25"/>
        <end position="548"/>
    </location>
</feature>
<dbReference type="PROSITE" id="PS51892">
    <property type="entry name" value="SUBTILASE"/>
    <property type="match status" value="1"/>
</dbReference>
<feature type="domain" description="Peptidase S8/S53" evidence="8">
    <location>
        <begin position="86"/>
        <end position="499"/>
    </location>
</feature>
<dbReference type="InterPro" id="IPR036852">
    <property type="entry name" value="Peptidase_S8/S53_dom_sf"/>
</dbReference>
<evidence type="ECO:0000256" key="4">
    <source>
        <dbReference type="ARBA" id="ARBA00022825"/>
    </source>
</evidence>
<dbReference type="SUPFAM" id="SSF52743">
    <property type="entry name" value="Subtilisin-like"/>
    <property type="match status" value="1"/>
</dbReference>
<dbReference type="InterPro" id="IPR051048">
    <property type="entry name" value="Peptidase_S8/S53_subtilisin"/>
</dbReference>
<proteinExistence type="inferred from homology"/>
<dbReference type="PROSITE" id="PS00136">
    <property type="entry name" value="SUBTILASE_ASP"/>
    <property type="match status" value="1"/>
</dbReference>
<keyword evidence="3 5" id="KW-0378">Hydrolase</keyword>
<feature type="signal peptide" evidence="7">
    <location>
        <begin position="1"/>
        <end position="24"/>
    </location>
</feature>
<dbReference type="Gene3D" id="3.40.50.200">
    <property type="entry name" value="Peptidase S8/S53 domain"/>
    <property type="match status" value="2"/>
</dbReference>
<evidence type="ECO:0000256" key="3">
    <source>
        <dbReference type="ARBA" id="ARBA00022801"/>
    </source>
</evidence>
<name>A0ABT1AX23_9FLAO</name>
<dbReference type="InterPro" id="IPR034080">
    <property type="entry name" value="Protease_P7-like_dom"/>
</dbReference>
<comment type="similarity">
    <text evidence="1 5 6">Belongs to the peptidase S8 family.</text>
</comment>
<evidence type="ECO:0000256" key="2">
    <source>
        <dbReference type="ARBA" id="ARBA00022670"/>
    </source>
</evidence>
<dbReference type="RefSeq" id="WP_252740558.1">
    <property type="nucleotide sequence ID" value="NZ_JAMXIB010000003.1"/>
</dbReference>
<keyword evidence="7" id="KW-0732">Signal</keyword>
<dbReference type="PANTHER" id="PTHR43399:SF4">
    <property type="entry name" value="CELL WALL-ASSOCIATED PROTEASE"/>
    <property type="match status" value="1"/>
</dbReference>
<dbReference type="PROSITE" id="PS51257">
    <property type="entry name" value="PROKAR_LIPOPROTEIN"/>
    <property type="match status" value="1"/>
</dbReference>
<feature type="active site" description="Charge relay system" evidence="5">
    <location>
        <position position="94"/>
    </location>
</feature>
<dbReference type="InterPro" id="IPR023828">
    <property type="entry name" value="Peptidase_S8_Ser-AS"/>
</dbReference>
<dbReference type="EMBL" id="JAMXIB010000003">
    <property type="protein sequence ID" value="MCO5724177.1"/>
    <property type="molecule type" value="Genomic_DNA"/>
</dbReference>
<dbReference type="CDD" id="cd07483">
    <property type="entry name" value="Peptidases_S8_Subtilisin_Novo-like"/>
    <property type="match status" value="1"/>
</dbReference>
<dbReference type="PROSITE" id="PS00138">
    <property type="entry name" value="SUBTILASE_SER"/>
    <property type="match status" value="1"/>
</dbReference>
<evidence type="ECO:0000259" key="8">
    <source>
        <dbReference type="Pfam" id="PF00082"/>
    </source>
</evidence>